<dbReference type="Pfam" id="PF01047">
    <property type="entry name" value="MarR"/>
    <property type="match status" value="1"/>
</dbReference>
<dbReference type="AlphaFoldDB" id="A0A852TUN4"/>
<dbReference type="PANTHER" id="PTHR39515">
    <property type="entry name" value="CONSERVED PROTEIN"/>
    <property type="match status" value="1"/>
</dbReference>
<gene>
    <name evidence="2" type="ORF">HDA32_002768</name>
</gene>
<keyword evidence="2" id="KW-0238">DNA-binding</keyword>
<organism evidence="2 3">
    <name type="scientific">Spinactinospora alkalitolerans</name>
    <dbReference type="NCBI Taxonomy" id="687207"/>
    <lineage>
        <taxon>Bacteria</taxon>
        <taxon>Bacillati</taxon>
        <taxon>Actinomycetota</taxon>
        <taxon>Actinomycetes</taxon>
        <taxon>Streptosporangiales</taxon>
        <taxon>Nocardiopsidaceae</taxon>
        <taxon>Spinactinospora</taxon>
    </lineage>
</organism>
<evidence type="ECO:0000313" key="2">
    <source>
        <dbReference type="EMBL" id="NYE47648.1"/>
    </source>
</evidence>
<dbReference type="GO" id="GO:0003677">
    <property type="term" value="F:DNA binding"/>
    <property type="evidence" value="ECO:0007669"/>
    <property type="project" value="UniProtKB-KW"/>
</dbReference>
<dbReference type="SUPFAM" id="SSF46785">
    <property type="entry name" value="Winged helix' DNA-binding domain"/>
    <property type="match status" value="1"/>
</dbReference>
<comment type="caution">
    <text evidence="2">The sequence shown here is derived from an EMBL/GenBank/DDBJ whole genome shotgun (WGS) entry which is preliminary data.</text>
</comment>
<evidence type="ECO:0000313" key="3">
    <source>
        <dbReference type="Proteomes" id="UP000589036"/>
    </source>
</evidence>
<dbReference type="InterPro" id="IPR000835">
    <property type="entry name" value="HTH_MarR-typ"/>
</dbReference>
<dbReference type="PANTHER" id="PTHR39515:SF2">
    <property type="entry name" value="HTH-TYPE TRANSCRIPTIONAL REGULATOR RV0880"/>
    <property type="match status" value="1"/>
</dbReference>
<dbReference type="GO" id="GO:0003700">
    <property type="term" value="F:DNA-binding transcription factor activity"/>
    <property type="evidence" value="ECO:0007669"/>
    <property type="project" value="InterPro"/>
</dbReference>
<dbReference type="RefSeq" id="WP_312863180.1">
    <property type="nucleotide sequence ID" value="NZ_BAAAYY010000015.1"/>
</dbReference>
<dbReference type="InterPro" id="IPR036388">
    <property type="entry name" value="WH-like_DNA-bd_sf"/>
</dbReference>
<dbReference type="Proteomes" id="UP000589036">
    <property type="component" value="Unassembled WGS sequence"/>
</dbReference>
<sequence length="144" mass="15425">MRSPSQESREVAQEFSLVLRDMVLLLRRVSADQAVSAQQLAILGSLERGPRRVTSLAREHGVRTPTMTAHVSRLEEAGALSRGGDADDARAVAVELTAHGAELLRVGRAARVAYLSECLEALTSRERAAVAAALPVLAKICADR</sequence>
<dbReference type="InterPro" id="IPR052526">
    <property type="entry name" value="HTH-type_Bedaq_tolerance"/>
</dbReference>
<feature type="domain" description="HTH marR-type" evidence="1">
    <location>
        <begin position="8"/>
        <end position="139"/>
    </location>
</feature>
<protein>
    <submittedName>
        <fullName evidence="2">DNA-binding MarR family transcriptional regulator</fullName>
    </submittedName>
</protein>
<reference evidence="2 3" key="1">
    <citation type="submission" date="2020-07" db="EMBL/GenBank/DDBJ databases">
        <title>Sequencing the genomes of 1000 actinobacteria strains.</title>
        <authorList>
            <person name="Klenk H.-P."/>
        </authorList>
    </citation>
    <scope>NUCLEOTIDE SEQUENCE [LARGE SCALE GENOMIC DNA]</scope>
    <source>
        <strain evidence="2 3">CXB654</strain>
    </source>
</reference>
<dbReference type="EMBL" id="JACCCC010000001">
    <property type="protein sequence ID" value="NYE47648.1"/>
    <property type="molecule type" value="Genomic_DNA"/>
</dbReference>
<evidence type="ECO:0000259" key="1">
    <source>
        <dbReference type="PROSITE" id="PS50995"/>
    </source>
</evidence>
<name>A0A852TUN4_9ACTN</name>
<dbReference type="SMART" id="SM00347">
    <property type="entry name" value="HTH_MARR"/>
    <property type="match status" value="1"/>
</dbReference>
<dbReference type="InterPro" id="IPR036390">
    <property type="entry name" value="WH_DNA-bd_sf"/>
</dbReference>
<dbReference type="PROSITE" id="PS50995">
    <property type="entry name" value="HTH_MARR_2"/>
    <property type="match status" value="1"/>
</dbReference>
<keyword evidence="3" id="KW-1185">Reference proteome</keyword>
<accession>A0A852TUN4</accession>
<dbReference type="Gene3D" id="1.10.10.10">
    <property type="entry name" value="Winged helix-like DNA-binding domain superfamily/Winged helix DNA-binding domain"/>
    <property type="match status" value="1"/>
</dbReference>
<proteinExistence type="predicted"/>